<dbReference type="PANTHER" id="PTHR43229:SF2">
    <property type="entry name" value="NODULATION PROTEIN J"/>
    <property type="match status" value="1"/>
</dbReference>
<reference evidence="10" key="1">
    <citation type="journal article" date="2019" name="Int. J. Syst. Evol. Microbiol.">
        <title>The Global Catalogue of Microorganisms (GCM) 10K type strain sequencing project: providing services to taxonomists for standard genome sequencing and annotation.</title>
        <authorList>
            <consortium name="The Broad Institute Genomics Platform"/>
            <consortium name="The Broad Institute Genome Sequencing Center for Infectious Disease"/>
            <person name="Wu L."/>
            <person name="Ma J."/>
        </authorList>
    </citation>
    <scope>NUCLEOTIDE SEQUENCE [LARGE SCALE GENOMIC DNA]</scope>
    <source>
        <strain evidence="10">JCM 9458</strain>
    </source>
</reference>
<dbReference type="PROSITE" id="PS51012">
    <property type="entry name" value="ABC_TM2"/>
    <property type="match status" value="1"/>
</dbReference>
<name>A0ABP6SVD2_9ACTN</name>
<dbReference type="InterPro" id="IPR051784">
    <property type="entry name" value="Nod_factor_ABC_transporter"/>
</dbReference>
<gene>
    <name evidence="9" type="ORF">GCM10020369_24330</name>
</gene>
<dbReference type="PIRSF" id="PIRSF006648">
    <property type="entry name" value="DrrB"/>
    <property type="match status" value="1"/>
</dbReference>
<accession>A0ABP6SVD2</accession>
<evidence type="ECO:0000256" key="7">
    <source>
        <dbReference type="SAM" id="MobiDB-lite"/>
    </source>
</evidence>
<dbReference type="InterPro" id="IPR013525">
    <property type="entry name" value="ABC2_TM"/>
</dbReference>
<keyword evidence="4 6" id="KW-0472">Membrane</keyword>
<keyword evidence="10" id="KW-1185">Reference proteome</keyword>
<feature type="transmembrane region" description="Helical" evidence="6">
    <location>
        <begin position="164"/>
        <end position="188"/>
    </location>
</feature>
<dbReference type="Proteomes" id="UP001501676">
    <property type="component" value="Unassembled WGS sequence"/>
</dbReference>
<evidence type="ECO:0000256" key="6">
    <source>
        <dbReference type="RuleBase" id="RU361157"/>
    </source>
</evidence>
<evidence type="ECO:0000256" key="4">
    <source>
        <dbReference type="ARBA" id="ARBA00023136"/>
    </source>
</evidence>
<dbReference type="PANTHER" id="PTHR43229">
    <property type="entry name" value="NODULATION PROTEIN J"/>
    <property type="match status" value="1"/>
</dbReference>
<dbReference type="Pfam" id="PF01061">
    <property type="entry name" value="ABC2_membrane"/>
    <property type="match status" value="1"/>
</dbReference>
<keyword evidence="3 6" id="KW-1133">Transmembrane helix</keyword>
<proteinExistence type="inferred from homology"/>
<dbReference type="EMBL" id="BAAAYN010000017">
    <property type="protein sequence ID" value="GAA3386527.1"/>
    <property type="molecule type" value="Genomic_DNA"/>
</dbReference>
<feature type="transmembrane region" description="Helical" evidence="6">
    <location>
        <begin position="256"/>
        <end position="275"/>
    </location>
</feature>
<dbReference type="RefSeq" id="WP_345728157.1">
    <property type="nucleotide sequence ID" value="NZ_BAAAYN010000017.1"/>
</dbReference>
<comment type="similarity">
    <text evidence="6">Belongs to the ABC-2 integral membrane protein family.</text>
</comment>
<dbReference type="InterPro" id="IPR047817">
    <property type="entry name" value="ABC2_TM_bact-type"/>
</dbReference>
<feature type="transmembrane region" description="Helical" evidence="6">
    <location>
        <begin position="195"/>
        <end position="214"/>
    </location>
</feature>
<feature type="transmembrane region" description="Helical" evidence="6">
    <location>
        <begin position="52"/>
        <end position="75"/>
    </location>
</feature>
<comment type="subcellular location">
    <subcellularLocation>
        <location evidence="6">Cell membrane</location>
        <topology evidence="6">Multi-pass membrane protein</topology>
    </subcellularLocation>
    <subcellularLocation>
        <location evidence="1">Membrane</location>
        <topology evidence="1">Multi-pass membrane protein</topology>
    </subcellularLocation>
</comment>
<keyword evidence="6" id="KW-1003">Cell membrane</keyword>
<evidence type="ECO:0000256" key="5">
    <source>
        <dbReference type="ARBA" id="ARBA00023251"/>
    </source>
</evidence>
<evidence type="ECO:0000256" key="2">
    <source>
        <dbReference type="ARBA" id="ARBA00022692"/>
    </source>
</evidence>
<keyword evidence="2 6" id="KW-0812">Transmembrane</keyword>
<feature type="compositionally biased region" description="Low complexity" evidence="7">
    <location>
        <begin position="1"/>
        <end position="14"/>
    </location>
</feature>
<feature type="transmembrane region" description="Helical" evidence="6">
    <location>
        <begin position="81"/>
        <end position="105"/>
    </location>
</feature>
<evidence type="ECO:0000259" key="8">
    <source>
        <dbReference type="PROSITE" id="PS51012"/>
    </source>
</evidence>
<organism evidence="9 10">
    <name type="scientific">Cryptosporangium minutisporangium</name>
    <dbReference type="NCBI Taxonomy" id="113569"/>
    <lineage>
        <taxon>Bacteria</taxon>
        <taxon>Bacillati</taxon>
        <taxon>Actinomycetota</taxon>
        <taxon>Actinomycetes</taxon>
        <taxon>Cryptosporangiales</taxon>
        <taxon>Cryptosporangiaceae</taxon>
        <taxon>Cryptosporangium</taxon>
    </lineage>
</organism>
<dbReference type="InterPro" id="IPR000412">
    <property type="entry name" value="ABC_2_transport"/>
</dbReference>
<feature type="region of interest" description="Disordered" evidence="7">
    <location>
        <begin position="1"/>
        <end position="27"/>
    </location>
</feature>
<keyword evidence="6" id="KW-0813">Transport</keyword>
<evidence type="ECO:0000313" key="10">
    <source>
        <dbReference type="Proteomes" id="UP001501676"/>
    </source>
</evidence>
<keyword evidence="5" id="KW-0046">Antibiotic resistance</keyword>
<evidence type="ECO:0000256" key="3">
    <source>
        <dbReference type="ARBA" id="ARBA00022989"/>
    </source>
</evidence>
<feature type="domain" description="ABC transmembrane type-2" evidence="8">
    <location>
        <begin position="50"/>
        <end position="278"/>
    </location>
</feature>
<comment type="caution">
    <text evidence="9">The sequence shown here is derived from an EMBL/GenBank/DDBJ whole genome shotgun (WGS) entry which is preliminary data.</text>
</comment>
<feature type="transmembrane region" description="Helical" evidence="6">
    <location>
        <begin position="126"/>
        <end position="152"/>
    </location>
</feature>
<protein>
    <recommendedName>
        <fullName evidence="6">Transport permease protein</fullName>
    </recommendedName>
</protein>
<sequence>MTATMVTPRTTTGPGRDEPRAPTRFGPARTLGQSLTLTWRSLLKIKHSPEQLLDLTLQPIIFVILFVYLFGGAVSGSQDTYLQFVLPGILVQSVAFASLGVGMNLSSDLETGVFDRFRTMPIARSAPLVGAVLGDVVRYVVTVTIVLGFGMILGFRIGTNPLSALAACALVLLFAFGLCWVTALIGLLLRNPRTVQGIGAMLMFPLTFGSNLFVPTSTLPGWLQAWVNINPITFVVEAARALLIGVGPVAEPVTKVLISVAVLCVIFMPLSLAAYRRRT</sequence>
<evidence type="ECO:0000313" key="9">
    <source>
        <dbReference type="EMBL" id="GAA3386527.1"/>
    </source>
</evidence>
<evidence type="ECO:0000256" key="1">
    <source>
        <dbReference type="ARBA" id="ARBA00004141"/>
    </source>
</evidence>